<sequence length="67" mass="7225">MMTLDEADGQLHGIVKVRGSDDYGVILDVDRSTAMAFVDIDGNRQNIPPCLLVLEVPGDPQTTQVPS</sequence>
<gene>
    <name evidence="1" type="ORF">LWF01_02690</name>
</gene>
<keyword evidence="2" id="KW-1185">Reference proteome</keyword>
<dbReference type="RefSeq" id="WP_349639499.1">
    <property type="nucleotide sequence ID" value="NZ_CP090958.1"/>
</dbReference>
<proteinExistence type="predicted"/>
<dbReference type="Proteomes" id="UP001209083">
    <property type="component" value="Chromosome"/>
</dbReference>
<evidence type="ECO:0000313" key="2">
    <source>
        <dbReference type="Proteomes" id="UP001209083"/>
    </source>
</evidence>
<reference evidence="1 2" key="1">
    <citation type="submission" date="2023-05" db="EMBL/GenBank/DDBJ databases">
        <title>Lithophilousrod everest ZFBP1038 complete genpme.</title>
        <authorList>
            <person name="Tian M."/>
        </authorList>
    </citation>
    <scope>NUCLEOTIDE SEQUENCE [LARGE SCALE GENOMIC DNA]</scope>
    <source>
        <strain evidence="1 2">ZFBP1038</strain>
    </source>
</reference>
<organism evidence="1 2">
    <name type="scientific">Saxibacter everestensis</name>
    <dbReference type="NCBI Taxonomy" id="2909229"/>
    <lineage>
        <taxon>Bacteria</taxon>
        <taxon>Bacillati</taxon>
        <taxon>Actinomycetota</taxon>
        <taxon>Actinomycetes</taxon>
        <taxon>Micrococcales</taxon>
        <taxon>Brevibacteriaceae</taxon>
        <taxon>Saxibacter</taxon>
    </lineage>
</organism>
<accession>A0ABY8QX09</accession>
<dbReference type="EMBL" id="CP090958">
    <property type="protein sequence ID" value="WGW12695.1"/>
    <property type="molecule type" value="Genomic_DNA"/>
</dbReference>
<name>A0ABY8QX09_9MICO</name>
<evidence type="ECO:0000313" key="1">
    <source>
        <dbReference type="EMBL" id="WGW12695.1"/>
    </source>
</evidence>
<protein>
    <submittedName>
        <fullName evidence="1">Uncharacterized protein</fullName>
    </submittedName>
</protein>